<dbReference type="Proteomes" id="UP000278587">
    <property type="component" value="Unassembled WGS sequence"/>
</dbReference>
<reference evidence="2 3" key="1">
    <citation type="submission" date="2018-08" db="EMBL/GenBank/DDBJ databases">
        <title>Recombination of ecologically and evolutionarily significant loci maintains genetic cohesion in the Pseudomonas syringae species complex.</title>
        <authorList>
            <person name="Dillon M."/>
            <person name="Thakur S."/>
            <person name="Almeida R.N.D."/>
            <person name="Weir B.S."/>
            <person name="Guttman D.S."/>
        </authorList>
    </citation>
    <scope>NUCLEOTIDE SEQUENCE [LARGE SCALE GENOMIC DNA]</scope>
    <source>
        <strain evidence="2 3">ICMP 4086</strain>
    </source>
</reference>
<protein>
    <submittedName>
        <fullName evidence="2">Acyl-CoA dehydrogenase protein</fullName>
    </submittedName>
</protein>
<feature type="compositionally biased region" description="Basic and acidic residues" evidence="1">
    <location>
        <begin position="10"/>
        <end position="25"/>
    </location>
</feature>
<dbReference type="AlphaFoldDB" id="A0A3M3BBJ3"/>
<evidence type="ECO:0000256" key="1">
    <source>
        <dbReference type="SAM" id="MobiDB-lite"/>
    </source>
</evidence>
<sequence>MVPFTTTPVDKPRAVTIDGERRESDPATLAVQSVEVSQEPDVAPRLLPAKVLQNDAEAIAAAHELAASAQINAANRDRQRALP</sequence>
<proteinExistence type="predicted"/>
<accession>A0A3M3BBJ3</accession>
<feature type="region of interest" description="Disordered" evidence="1">
    <location>
        <begin position="1"/>
        <end position="38"/>
    </location>
</feature>
<evidence type="ECO:0000313" key="2">
    <source>
        <dbReference type="EMBL" id="RMM09955.1"/>
    </source>
</evidence>
<comment type="caution">
    <text evidence="2">The sequence shown here is derived from an EMBL/GenBank/DDBJ whole genome shotgun (WGS) entry which is preliminary data.</text>
</comment>
<evidence type="ECO:0000313" key="3">
    <source>
        <dbReference type="Proteomes" id="UP000278587"/>
    </source>
</evidence>
<organism evidence="2 3">
    <name type="scientific">Pseudomonas caricapapayae</name>
    <dbReference type="NCBI Taxonomy" id="46678"/>
    <lineage>
        <taxon>Bacteria</taxon>
        <taxon>Pseudomonadati</taxon>
        <taxon>Pseudomonadota</taxon>
        <taxon>Gammaproteobacteria</taxon>
        <taxon>Pseudomonadales</taxon>
        <taxon>Pseudomonadaceae</taxon>
        <taxon>Pseudomonas</taxon>
    </lineage>
</organism>
<gene>
    <name evidence="2" type="ORF">ALQ84_05540</name>
</gene>
<name>A0A3M3BBJ3_9PSED</name>
<feature type="non-terminal residue" evidence="2">
    <location>
        <position position="83"/>
    </location>
</feature>
<dbReference type="EMBL" id="RBOC01000085">
    <property type="protein sequence ID" value="RMM09955.1"/>
    <property type="molecule type" value="Genomic_DNA"/>
</dbReference>